<sequence length="706" mass="76724">MNSSRHRRPLLAVLIVAVVIACLECVAANLPFWTTLAASTDTASASNAMGPGLERREDGMLVVTDQTRAYLDVPADGTSSYIRIDPVPGEVLAAADAADAPYRTVYVRADGDGHAGRMTSVAVNAPRSLYLKVRANDTVRLWIAESAGSAVPIAAVHANVRVPFSFDWLRVTVMAAIALLVALWRPGSRLWRITLDPSSRRQRLAFAAVMAAAAAATLVPVAVQLSAQLASDPTALSFSKPNAYTYDFEQYGRVADALIHGRVWVDLPVDPALQAVDNPYDAATRSRLLADGVQLFWDYAYYDGHWYSYFGVLPAVLLFVPYQLATGRMLPSGAAELVLMLGVLVFACLLTIRLIRRIAPHTSLAATSMAIVFVLVGSNAPYLWFRTNFYSIPCAASLLLSTLGLWLWLGASMPRRRPARPDDAPLKLGHLAGGALCIAANLGCRPTFALVALLGIPLFWPQLKALYAGIRQRSIGVWQALRMPLAVLVPAVCIVLPLLAYNAARFGSPLDFGNSYQFTVTDMTRFTPAPDTFPLLMAYYLFLPLRFTAGFPFLALSPTPLPSWAYAEEMIGGLFMLCPLLMLAFVLPFLRRRLRGSGCWGLLACGLALGLALLAFDAWEGGLGWRYMIDFAWLLALAALPAFLVITGAVDSHAPALRLRRLLILLILLATLAVTLLGFFVPGRDDALIGVNSGLYHTIRSWFTLL</sequence>
<feature type="transmembrane region" description="Helical" evidence="1">
    <location>
        <begin position="168"/>
        <end position="184"/>
    </location>
</feature>
<protein>
    <recommendedName>
        <fullName evidence="4">Glycosyltransferase</fullName>
    </recommendedName>
</protein>
<evidence type="ECO:0008006" key="4">
    <source>
        <dbReference type="Google" id="ProtNLM"/>
    </source>
</evidence>
<feature type="transmembrane region" description="Helical" evidence="1">
    <location>
        <begin position="392"/>
        <end position="411"/>
    </location>
</feature>
<dbReference type="eggNOG" id="COG1807">
    <property type="taxonomic scope" value="Bacteria"/>
</dbReference>
<dbReference type="PROSITE" id="PS51257">
    <property type="entry name" value="PROKAR_LIPOPROTEIN"/>
    <property type="match status" value="1"/>
</dbReference>
<feature type="transmembrane region" description="Helical" evidence="1">
    <location>
        <begin position="204"/>
        <end position="223"/>
    </location>
</feature>
<feature type="transmembrane region" description="Helical" evidence="1">
    <location>
        <begin position="662"/>
        <end position="681"/>
    </location>
</feature>
<feature type="transmembrane region" description="Helical" evidence="1">
    <location>
        <begin position="570"/>
        <end position="590"/>
    </location>
</feature>
<dbReference type="RefSeq" id="WP_237744011.1">
    <property type="nucleotide sequence ID" value="NZ_JGYX01000001.1"/>
</dbReference>
<evidence type="ECO:0000313" key="3">
    <source>
        <dbReference type="Proteomes" id="UP000029046"/>
    </source>
</evidence>
<accession>A0A087ASL3</accession>
<feature type="transmembrane region" description="Helical" evidence="1">
    <location>
        <begin position="631"/>
        <end position="650"/>
    </location>
</feature>
<evidence type="ECO:0000313" key="2">
    <source>
        <dbReference type="EMBL" id="KFI61763.1"/>
    </source>
</evidence>
<dbReference type="EMBL" id="JGYX01000001">
    <property type="protein sequence ID" value="KFI61763.1"/>
    <property type="molecule type" value="Genomic_DNA"/>
</dbReference>
<proteinExistence type="predicted"/>
<name>A0A087ASL3_9BIFI</name>
<comment type="caution">
    <text evidence="2">The sequence shown here is derived from an EMBL/GenBank/DDBJ whole genome shotgun (WGS) entry which is preliminary data.</text>
</comment>
<dbReference type="AlphaFoldDB" id="A0A087ASL3"/>
<feature type="transmembrane region" description="Helical" evidence="1">
    <location>
        <begin position="431"/>
        <end position="460"/>
    </location>
</feature>
<feature type="transmembrane region" description="Helical" evidence="1">
    <location>
        <begin position="597"/>
        <end position="619"/>
    </location>
</feature>
<reference evidence="2 3" key="1">
    <citation type="submission" date="2014-03" db="EMBL/GenBank/DDBJ databases">
        <title>Genomics of Bifidobacteria.</title>
        <authorList>
            <person name="Ventura M."/>
            <person name="Milani C."/>
            <person name="Lugli G.A."/>
        </authorList>
    </citation>
    <scope>NUCLEOTIDE SEQUENCE [LARGE SCALE GENOMIC DNA]</scope>
    <source>
        <strain evidence="2 3">LMG 11586</strain>
    </source>
</reference>
<feature type="transmembrane region" description="Helical" evidence="1">
    <location>
        <begin position="306"/>
        <end position="325"/>
    </location>
</feature>
<keyword evidence="3" id="KW-1185">Reference proteome</keyword>
<keyword evidence="1" id="KW-1133">Transmembrane helix</keyword>
<feature type="transmembrane region" description="Helical" evidence="1">
    <location>
        <begin position="337"/>
        <end position="355"/>
    </location>
</feature>
<keyword evidence="1" id="KW-0812">Transmembrane</keyword>
<organism evidence="2 3">
    <name type="scientific">Bifidobacterium pullorum subsp. gallinarum</name>
    <dbReference type="NCBI Taxonomy" id="78344"/>
    <lineage>
        <taxon>Bacteria</taxon>
        <taxon>Bacillati</taxon>
        <taxon>Actinomycetota</taxon>
        <taxon>Actinomycetes</taxon>
        <taxon>Bifidobacteriales</taxon>
        <taxon>Bifidobacteriaceae</taxon>
        <taxon>Bifidobacterium</taxon>
    </lineage>
</organism>
<keyword evidence="1" id="KW-0472">Membrane</keyword>
<dbReference type="Proteomes" id="UP000029046">
    <property type="component" value="Unassembled WGS sequence"/>
</dbReference>
<evidence type="ECO:0000256" key="1">
    <source>
        <dbReference type="SAM" id="Phobius"/>
    </source>
</evidence>
<feature type="transmembrane region" description="Helical" evidence="1">
    <location>
        <begin position="481"/>
        <end position="501"/>
    </location>
</feature>
<gene>
    <name evidence="2" type="ORF">BIGA_0286</name>
</gene>
<feature type="transmembrane region" description="Helical" evidence="1">
    <location>
        <begin position="361"/>
        <end position="385"/>
    </location>
</feature>